<feature type="compositionally biased region" description="Basic and acidic residues" evidence="1">
    <location>
        <begin position="34"/>
        <end position="57"/>
    </location>
</feature>
<feature type="region of interest" description="Disordered" evidence="1">
    <location>
        <begin position="1"/>
        <end position="57"/>
    </location>
</feature>
<gene>
    <name evidence="2" type="ordered locus">GOX2446</name>
</gene>
<dbReference type="HOGENOM" id="CLU_1480056_0_0_5"/>
<feature type="compositionally biased region" description="Basic residues" evidence="1">
    <location>
        <begin position="24"/>
        <end position="33"/>
    </location>
</feature>
<dbReference type="KEGG" id="gox:GOX2446"/>
<evidence type="ECO:0000313" key="3">
    <source>
        <dbReference type="Proteomes" id="UP000006375"/>
    </source>
</evidence>
<dbReference type="Proteomes" id="UP000006375">
    <property type="component" value="Chromosome"/>
</dbReference>
<dbReference type="AlphaFoldDB" id="Q5FN70"/>
<dbReference type="EMBL" id="CP000009">
    <property type="protein sequence ID" value="AAW62177.1"/>
    <property type="molecule type" value="Genomic_DNA"/>
</dbReference>
<evidence type="ECO:0000313" key="2">
    <source>
        <dbReference type="EMBL" id="AAW62177.1"/>
    </source>
</evidence>
<evidence type="ECO:0000256" key="1">
    <source>
        <dbReference type="SAM" id="MobiDB-lite"/>
    </source>
</evidence>
<proteinExistence type="predicted"/>
<keyword evidence="3" id="KW-1185">Reference proteome</keyword>
<feature type="region of interest" description="Disordered" evidence="1">
    <location>
        <begin position="75"/>
        <end position="101"/>
    </location>
</feature>
<reference evidence="2 3" key="1">
    <citation type="journal article" date="2005" name="Nat. Biotechnol.">
        <title>Complete genome sequence of the acetic acid bacterium Gluconobacter oxydans.</title>
        <authorList>
            <person name="Prust C."/>
            <person name="Hoffmeister M."/>
            <person name="Liesegang H."/>
            <person name="Wiezer A."/>
            <person name="Fricke W.F."/>
            <person name="Ehrenreich A."/>
            <person name="Gottschalk G."/>
            <person name="Deppenmeier U."/>
        </authorList>
    </citation>
    <scope>NUCLEOTIDE SEQUENCE [LARGE SCALE GENOMIC DNA]</scope>
    <source>
        <strain evidence="2 3">621H</strain>
    </source>
</reference>
<feature type="compositionally biased region" description="Polar residues" evidence="1">
    <location>
        <begin position="1"/>
        <end position="12"/>
    </location>
</feature>
<organism evidence="2 3">
    <name type="scientific">Gluconobacter oxydans (strain 621H)</name>
    <name type="common">Gluconobacter suboxydans</name>
    <dbReference type="NCBI Taxonomy" id="290633"/>
    <lineage>
        <taxon>Bacteria</taxon>
        <taxon>Pseudomonadati</taxon>
        <taxon>Pseudomonadota</taxon>
        <taxon>Alphaproteobacteria</taxon>
        <taxon>Acetobacterales</taxon>
        <taxon>Acetobacteraceae</taxon>
        <taxon>Gluconobacter</taxon>
    </lineage>
</organism>
<sequence>MTAWSCSPSTSMLPRRSKSDAHPHRNHARRWPKVHPERGGPRRYAGSDRGGRVSDVRRFGRGMARLCTTDRNRVRNRRCSGPVPQDEGGGQSPGPTPWKLRCRGASEDLYGGSRNGVGGRSSKKLSRSPLFRELLFLADHGIPWSVITKWSATRRMAACVAIAEERGARFDWDAMRYVQQGE</sequence>
<accession>Q5FN70</accession>
<name>Q5FN70_GLUOX</name>
<dbReference type="STRING" id="290633.GOX2446"/>
<protein>
    <submittedName>
        <fullName evidence="2">Uncharacterized protein</fullName>
    </submittedName>
</protein>